<evidence type="ECO:0000256" key="1">
    <source>
        <dbReference type="SAM" id="MobiDB-lite"/>
    </source>
</evidence>
<dbReference type="EMBL" id="JAUSRE010000008">
    <property type="protein sequence ID" value="MDP9888349.1"/>
    <property type="molecule type" value="Genomic_DNA"/>
</dbReference>
<organism evidence="2 3">
    <name type="scientific">Pseudarthrobacter enclensis</name>
    <dbReference type="NCBI Taxonomy" id="993070"/>
    <lineage>
        <taxon>Bacteria</taxon>
        <taxon>Bacillati</taxon>
        <taxon>Actinomycetota</taxon>
        <taxon>Actinomycetes</taxon>
        <taxon>Micrococcales</taxon>
        <taxon>Micrococcaceae</taxon>
        <taxon>Pseudarthrobacter</taxon>
    </lineage>
</organism>
<evidence type="ECO:0000313" key="2">
    <source>
        <dbReference type="EMBL" id="MDP9888349.1"/>
    </source>
</evidence>
<feature type="region of interest" description="Disordered" evidence="1">
    <location>
        <begin position="1"/>
        <end position="20"/>
    </location>
</feature>
<dbReference type="Proteomes" id="UP001226577">
    <property type="component" value="Unassembled WGS sequence"/>
</dbReference>
<name>A0ABT9RSY6_9MICC</name>
<proteinExistence type="predicted"/>
<protein>
    <submittedName>
        <fullName evidence="2">Uncharacterized protein</fullName>
    </submittedName>
</protein>
<reference evidence="2 3" key="1">
    <citation type="submission" date="2023-07" db="EMBL/GenBank/DDBJ databases">
        <title>Sorghum-associated microbial communities from plants grown in Nebraska, USA.</title>
        <authorList>
            <person name="Schachtman D."/>
        </authorList>
    </citation>
    <scope>NUCLEOTIDE SEQUENCE [LARGE SCALE GENOMIC DNA]</scope>
    <source>
        <strain evidence="2 3">CC222</strain>
    </source>
</reference>
<dbReference type="RefSeq" id="WP_307307151.1">
    <property type="nucleotide sequence ID" value="NZ_JAUSRE010000008.1"/>
</dbReference>
<gene>
    <name evidence="2" type="ORF">J2X98_001937</name>
</gene>
<keyword evidence="3" id="KW-1185">Reference proteome</keyword>
<sequence length="121" mass="12566">MESEQAGNGGDAASGAGHVSARELAGAEDARRVLLPMISAMSSLAANPSAAAKFAEGIHTQNNELVRAALREVRTDLDIEVGPGQDEGQVTGGAIARTTSVSIHISWHHGLDIDIKVTKKK</sequence>
<accession>A0ABT9RSY6</accession>
<evidence type="ECO:0000313" key="3">
    <source>
        <dbReference type="Proteomes" id="UP001226577"/>
    </source>
</evidence>
<comment type="caution">
    <text evidence="2">The sequence shown here is derived from an EMBL/GenBank/DDBJ whole genome shotgun (WGS) entry which is preliminary data.</text>
</comment>